<protein>
    <recommendedName>
        <fullName evidence="1">F-box domain-containing protein</fullName>
    </recommendedName>
</protein>
<dbReference type="OrthoDB" id="5398233at2759"/>
<accession>A0A165QCV1</accession>
<sequence length="510" mass="57267">MVAFRQLLCWKASPLMDRAADQPSAAARLPSDVLCAIFVLLDFGDRIRTTHICLHWRVVSIAHPGLLWSSIHTHGRRRGAFRRQLERAKDVPVHVVITLRRRGWGNTIAEFDRSFLALRDHMAHVKTLRIFLFTPVSRHVHGVVQALRVVPAPVLLRLDINLLDVGPLSHWQPTALPLITDDFLAREAPCLTHLELYGARFRHAVPSAFRNVEALHVWLYHDDLRSVVISSLSTMSGLRDLYLGGQCKPSALPPTLAWTIPLRNLHLEVFTFLPWMLPYFDAPMVQNLWVRTYATTIDDAFPAEDPRLNVRAHLHQSRSSRIVDIMRSDGNYRCIKFLAALNVPVSFLEYLSDVIIDEEYLTHRSGDFSTLSLPRVLQLTIVLMDDWDESITALYDTDSLLHCTSHTSCSTVFCPSLEVLNIRAAAATNLGSSDRKPHFLGAGEILALLRHVDHITTLDRLTVSGAEIVTHVSTSVSQLFDAADVVLVDPADTETTKLEGVPQPIFAGPF</sequence>
<evidence type="ECO:0000259" key="1">
    <source>
        <dbReference type="PROSITE" id="PS50181"/>
    </source>
</evidence>
<dbReference type="EMBL" id="KV425883">
    <property type="protein sequence ID" value="KZW03422.1"/>
    <property type="molecule type" value="Genomic_DNA"/>
</dbReference>
<organism evidence="2 3">
    <name type="scientific">Exidia glandulosa HHB12029</name>
    <dbReference type="NCBI Taxonomy" id="1314781"/>
    <lineage>
        <taxon>Eukaryota</taxon>
        <taxon>Fungi</taxon>
        <taxon>Dikarya</taxon>
        <taxon>Basidiomycota</taxon>
        <taxon>Agaricomycotina</taxon>
        <taxon>Agaricomycetes</taxon>
        <taxon>Auriculariales</taxon>
        <taxon>Exidiaceae</taxon>
        <taxon>Exidia</taxon>
    </lineage>
</organism>
<dbReference type="Proteomes" id="UP000077266">
    <property type="component" value="Unassembled WGS sequence"/>
</dbReference>
<dbReference type="SUPFAM" id="SSF81383">
    <property type="entry name" value="F-box domain"/>
    <property type="match status" value="1"/>
</dbReference>
<name>A0A165QCV1_EXIGL</name>
<proteinExistence type="predicted"/>
<dbReference type="AlphaFoldDB" id="A0A165QCV1"/>
<gene>
    <name evidence="2" type="ORF">EXIGLDRAFT_721682</name>
</gene>
<dbReference type="InterPro" id="IPR001810">
    <property type="entry name" value="F-box_dom"/>
</dbReference>
<evidence type="ECO:0000313" key="3">
    <source>
        <dbReference type="Proteomes" id="UP000077266"/>
    </source>
</evidence>
<keyword evidence="3" id="KW-1185">Reference proteome</keyword>
<dbReference type="InterPro" id="IPR036047">
    <property type="entry name" value="F-box-like_dom_sf"/>
</dbReference>
<evidence type="ECO:0000313" key="2">
    <source>
        <dbReference type="EMBL" id="KZW03422.1"/>
    </source>
</evidence>
<dbReference type="InParanoid" id="A0A165QCV1"/>
<dbReference type="Gene3D" id="1.20.1280.50">
    <property type="match status" value="1"/>
</dbReference>
<dbReference type="PROSITE" id="PS50181">
    <property type="entry name" value="FBOX"/>
    <property type="match status" value="1"/>
</dbReference>
<reference evidence="2 3" key="1">
    <citation type="journal article" date="2016" name="Mol. Biol. Evol.">
        <title>Comparative Genomics of Early-Diverging Mushroom-Forming Fungi Provides Insights into the Origins of Lignocellulose Decay Capabilities.</title>
        <authorList>
            <person name="Nagy L.G."/>
            <person name="Riley R."/>
            <person name="Tritt A."/>
            <person name="Adam C."/>
            <person name="Daum C."/>
            <person name="Floudas D."/>
            <person name="Sun H."/>
            <person name="Yadav J.S."/>
            <person name="Pangilinan J."/>
            <person name="Larsson K.H."/>
            <person name="Matsuura K."/>
            <person name="Barry K."/>
            <person name="Labutti K."/>
            <person name="Kuo R."/>
            <person name="Ohm R.A."/>
            <person name="Bhattacharya S.S."/>
            <person name="Shirouzu T."/>
            <person name="Yoshinaga Y."/>
            <person name="Martin F.M."/>
            <person name="Grigoriev I.V."/>
            <person name="Hibbett D.S."/>
        </authorList>
    </citation>
    <scope>NUCLEOTIDE SEQUENCE [LARGE SCALE GENOMIC DNA]</scope>
    <source>
        <strain evidence="2 3">HHB12029</strain>
    </source>
</reference>
<feature type="domain" description="F-box" evidence="1">
    <location>
        <begin position="23"/>
        <end position="71"/>
    </location>
</feature>